<evidence type="ECO:0000256" key="5">
    <source>
        <dbReference type="ARBA" id="ARBA00022692"/>
    </source>
</evidence>
<sequence>MAATTLSPQRAKRRTAFFAALAALAMLGLGFASVPLYRLFCQATGYGGTTQRVTEAEAAAIARASQGEGRQLSIRFDSNVNGVPWAFYPEKKSMTVGVGGKSMAIFIAKNNSDKPITGRAVFNVTPDVAGPYFTKIQCFCFTEQTLQPGQEVRMPVLFYVDKKFLDDPDDKDVQEITLSYTFYPVEKPADQS</sequence>
<keyword evidence="8 10" id="KW-0186">Copper</keyword>
<evidence type="ECO:0000256" key="9">
    <source>
        <dbReference type="ARBA" id="ARBA00023136"/>
    </source>
</evidence>
<evidence type="ECO:0000313" key="11">
    <source>
        <dbReference type="EMBL" id="MBT2187232.1"/>
    </source>
</evidence>
<evidence type="ECO:0000256" key="7">
    <source>
        <dbReference type="ARBA" id="ARBA00022989"/>
    </source>
</evidence>
<dbReference type="FunFam" id="2.60.370.10:FF:000001">
    <property type="entry name" value="COX11 cytochrome c oxidase assembly homolog"/>
    <property type="match status" value="1"/>
</dbReference>
<comment type="caution">
    <text evidence="11">The sequence shown here is derived from an EMBL/GenBank/DDBJ whole genome shotgun (WGS) entry which is preliminary data.</text>
</comment>
<gene>
    <name evidence="10" type="primary">ctaG</name>
    <name evidence="11" type="ORF">KK488_09775</name>
</gene>
<evidence type="ECO:0000256" key="6">
    <source>
        <dbReference type="ARBA" id="ARBA00022968"/>
    </source>
</evidence>
<dbReference type="PIRSF" id="PIRSF005413">
    <property type="entry name" value="COX11"/>
    <property type="match status" value="1"/>
</dbReference>
<accession>A0A9X1DBU2</accession>
<comment type="function">
    <text evidence="1 10">Exerts its effect at some terminal stage of cytochrome c oxidase synthesis, probably by being involved in the insertion of the copper B into subunit I.</text>
</comment>
<dbReference type="NCBIfam" id="NF003465">
    <property type="entry name" value="PRK05089.1"/>
    <property type="match status" value="1"/>
</dbReference>
<evidence type="ECO:0000256" key="2">
    <source>
        <dbReference type="ARBA" id="ARBA00004382"/>
    </source>
</evidence>
<organism evidence="11 12">
    <name type="scientific">Sphingobium nicotianae</name>
    <dbReference type="NCBI Taxonomy" id="2782607"/>
    <lineage>
        <taxon>Bacteria</taxon>
        <taxon>Pseudomonadati</taxon>
        <taxon>Pseudomonadota</taxon>
        <taxon>Alphaproteobacteria</taxon>
        <taxon>Sphingomonadales</taxon>
        <taxon>Sphingomonadaceae</taxon>
        <taxon>Sphingobium</taxon>
    </lineage>
</organism>
<dbReference type="GO" id="GO:0005886">
    <property type="term" value="C:plasma membrane"/>
    <property type="evidence" value="ECO:0007669"/>
    <property type="project" value="UniProtKB-SubCell"/>
</dbReference>
<keyword evidence="12" id="KW-1185">Reference proteome</keyword>
<dbReference type="SUPFAM" id="SSF110111">
    <property type="entry name" value="Ctag/Cox11"/>
    <property type="match status" value="1"/>
</dbReference>
<dbReference type="PANTHER" id="PTHR21320:SF3">
    <property type="entry name" value="CYTOCHROME C OXIDASE ASSEMBLY PROTEIN COX11, MITOCHONDRIAL-RELATED"/>
    <property type="match status" value="1"/>
</dbReference>
<dbReference type="EMBL" id="JAHGAW010000006">
    <property type="protein sequence ID" value="MBT2187232.1"/>
    <property type="molecule type" value="Genomic_DNA"/>
</dbReference>
<dbReference type="GO" id="GO:0005507">
    <property type="term" value="F:copper ion binding"/>
    <property type="evidence" value="ECO:0007669"/>
    <property type="project" value="InterPro"/>
</dbReference>
<keyword evidence="10" id="KW-0997">Cell inner membrane</keyword>
<evidence type="ECO:0000256" key="10">
    <source>
        <dbReference type="HAMAP-Rule" id="MF_00155"/>
    </source>
</evidence>
<evidence type="ECO:0000256" key="4">
    <source>
        <dbReference type="ARBA" id="ARBA00015384"/>
    </source>
</evidence>
<keyword evidence="9 10" id="KW-0472">Membrane</keyword>
<dbReference type="AlphaFoldDB" id="A0A9X1DBU2"/>
<evidence type="ECO:0000256" key="1">
    <source>
        <dbReference type="ARBA" id="ARBA00004007"/>
    </source>
</evidence>
<keyword evidence="7 10" id="KW-1133">Transmembrane helix</keyword>
<dbReference type="InterPro" id="IPR007533">
    <property type="entry name" value="Cyt_c_oxidase_assmbl_CtaG"/>
</dbReference>
<dbReference type="RefSeq" id="WP_214623028.1">
    <property type="nucleotide sequence ID" value="NZ_JAHGAW010000006.1"/>
</dbReference>
<dbReference type="HAMAP" id="MF_00155">
    <property type="entry name" value="CtaG"/>
    <property type="match status" value="1"/>
</dbReference>
<dbReference type="InterPro" id="IPR023471">
    <property type="entry name" value="CtaG/Cox11_dom_sf"/>
</dbReference>
<dbReference type="Gene3D" id="2.60.370.10">
    <property type="entry name" value="Ctag/Cox11"/>
    <property type="match status" value="1"/>
</dbReference>
<proteinExistence type="inferred from homology"/>
<comment type="similarity">
    <text evidence="3 10">Belongs to the COX11/CtaG family.</text>
</comment>
<feature type="topological domain" description="Cytoplasmic" evidence="10">
    <location>
        <begin position="1"/>
        <end position="10"/>
    </location>
</feature>
<feature type="topological domain" description="Periplasmic" evidence="10">
    <location>
        <begin position="34"/>
        <end position="192"/>
    </location>
</feature>
<comment type="subcellular location">
    <subcellularLocation>
        <location evidence="2 10">Cell inner membrane</location>
        <topology evidence="2 10">Single-pass type II membrane protein</topology>
        <orientation evidence="2 10">Periplasmic side</orientation>
    </subcellularLocation>
</comment>
<protein>
    <recommendedName>
        <fullName evidence="4 10">Cytochrome c oxidase assembly protein CtaG</fullName>
    </recommendedName>
</protein>
<dbReference type="Pfam" id="PF04442">
    <property type="entry name" value="CtaG_Cox11"/>
    <property type="match status" value="1"/>
</dbReference>
<name>A0A9X1DBU2_9SPHN</name>
<keyword evidence="10" id="KW-1003">Cell membrane</keyword>
<evidence type="ECO:0000256" key="3">
    <source>
        <dbReference type="ARBA" id="ARBA00009620"/>
    </source>
</evidence>
<evidence type="ECO:0000313" key="12">
    <source>
        <dbReference type="Proteomes" id="UP001138757"/>
    </source>
</evidence>
<keyword evidence="6 10" id="KW-0735">Signal-anchor</keyword>
<dbReference type="GO" id="GO:0008535">
    <property type="term" value="P:respiratory chain complex IV assembly"/>
    <property type="evidence" value="ECO:0007669"/>
    <property type="project" value="UniProtKB-UniRule"/>
</dbReference>
<reference evidence="11" key="1">
    <citation type="submission" date="2021-05" db="EMBL/GenBank/DDBJ databases">
        <title>Genome of Sphingobium sp. strain.</title>
        <authorList>
            <person name="Fan R."/>
        </authorList>
    </citation>
    <scope>NUCLEOTIDE SEQUENCE</scope>
    <source>
        <strain evidence="11">H33</strain>
    </source>
</reference>
<dbReference type="Proteomes" id="UP001138757">
    <property type="component" value="Unassembled WGS sequence"/>
</dbReference>
<dbReference type="PANTHER" id="PTHR21320">
    <property type="entry name" value="CYTOCHROME C OXIDASE ASSEMBLY PROTEIN COX11-RELATED"/>
    <property type="match status" value="1"/>
</dbReference>
<keyword evidence="5 10" id="KW-0812">Transmembrane</keyword>
<evidence type="ECO:0000256" key="8">
    <source>
        <dbReference type="ARBA" id="ARBA00023008"/>
    </source>
</evidence>